<dbReference type="InterPro" id="IPR030676">
    <property type="entry name" value="CitT-rel"/>
</dbReference>
<feature type="transmembrane region" description="Helical" evidence="6">
    <location>
        <begin position="178"/>
        <end position="200"/>
    </location>
</feature>
<dbReference type="NCBIfam" id="TIGR00785">
    <property type="entry name" value="dass"/>
    <property type="match status" value="1"/>
</dbReference>
<proteinExistence type="inferred from homology"/>
<feature type="transmembrane region" description="Helical" evidence="6">
    <location>
        <begin position="220"/>
        <end position="243"/>
    </location>
</feature>
<organism evidence="7 8">
    <name type="scientific">Pectinatus brassicae</name>
    <dbReference type="NCBI Taxonomy" id="862415"/>
    <lineage>
        <taxon>Bacteria</taxon>
        <taxon>Bacillati</taxon>
        <taxon>Bacillota</taxon>
        <taxon>Negativicutes</taxon>
        <taxon>Selenomonadales</taxon>
        <taxon>Selenomonadaceae</taxon>
        <taxon>Pectinatus</taxon>
    </lineage>
</organism>
<feature type="transmembrane region" description="Helical" evidence="6">
    <location>
        <begin position="37"/>
        <end position="55"/>
    </location>
</feature>
<evidence type="ECO:0000256" key="6">
    <source>
        <dbReference type="SAM" id="Phobius"/>
    </source>
</evidence>
<keyword evidence="4 6" id="KW-1133">Transmembrane helix</keyword>
<dbReference type="PIRSF" id="PIRSF002457">
    <property type="entry name" value="DASS"/>
    <property type="match status" value="1"/>
</dbReference>
<feature type="transmembrane region" description="Helical" evidence="6">
    <location>
        <begin position="450"/>
        <end position="476"/>
    </location>
</feature>
<protein>
    <submittedName>
        <fullName evidence="7">DASS family divalent anion:Na+ symporter</fullName>
    </submittedName>
</protein>
<keyword evidence="5 6" id="KW-0472">Membrane</keyword>
<feature type="transmembrane region" description="Helical" evidence="6">
    <location>
        <begin position="83"/>
        <end position="105"/>
    </location>
</feature>
<comment type="caution">
    <text evidence="7">The sequence shown here is derived from an EMBL/GenBank/DDBJ whole genome shotgun (WGS) entry which is preliminary data.</text>
</comment>
<keyword evidence="3 6" id="KW-0812">Transmembrane</keyword>
<evidence type="ECO:0000313" key="7">
    <source>
        <dbReference type="EMBL" id="MBB5336796.1"/>
    </source>
</evidence>
<dbReference type="GO" id="GO:0022857">
    <property type="term" value="F:transmembrane transporter activity"/>
    <property type="evidence" value="ECO:0007669"/>
    <property type="project" value="InterPro"/>
</dbReference>
<dbReference type="GO" id="GO:0016020">
    <property type="term" value="C:membrane"/>
    <property type="evidence" value="ECO:0007669"/>
    <property type="project" value="UniProtKB-SubCell"/>
</dbReference>
<gene>
    <name evidence="7" type="ORF">HNR32_001951</name>
</gene>
<dbReference type="RefSeq" id="WP_183862058.1">
    <property type="nucleotide sequence ID" value="NZ_JACHFH010000024.1"/>
</dbReference>
<feature type="transmembrane region" description="Helical" evidence="6">
    <location>
        <begin position="12"/>
        <end position="31"/>
    </location>
</feature>
<accession>A0A840UI51</accession>
<reference evidence="7 8" key="1">
    <citation type="submission" date="2020-08" db="EMBL/GenBank/DDBJ databases">
        <title>Genomic Encyclopedia of Type Strains, Phase IV (KMG-IV): sequencing the most valuable type-strain genomes for metagenomic binning, comparative biology and taxonomic classification.</title>
        <authorList>
            <person name="Goeker M."/>
        </authorList>
    </citation>
    <scope>NUCLEOTIDE SEQUENCE [LARGE SCALE GENOMIC DNA]</scope>
    <source>
        <strain evidence="7 8">DSM 24661</strain>
    </source>
</reference>
<name>A0A840UI51_9FIRM</name>
<evidence type="ECO:0000256" key="2">
    <source>
        <dbReference type="ARBA" id="ARBA00007349"/>
    </source>
</evidence>
<comment type="similarity">
    <text evidence="2">Belongs to the SLC13A/DASS transporter (TC 2.A.47) family. DIT1 subfamily.</text>
</comment>
<evidence type="ECO:0000256" key="5">
    <source>
        <dbReference type="ARBA" id="ARBA00023136"/>
    </source>
</evidence>
<keyword evidence="8" id="KW-1185">Reference proteome</keyword>
<feature type="transmembrane region" description="Helical" evidence="6">
    <location>
        <begin position="360"/>
        <end position="379"/>
    </location>
</feature>
<dbReference type="InterPro" id="IPR001898">
    <property type="entry name" value="SLC13A/DASS"/>
</dbReference>
<feature type="transmembrane region" description="Helical" evidence="6">
    <location>
        <begin position="391"/>
        <end position="418"/>
    </location>
</feature>
<dbReference type="EMBL" id="JACHFH010000024">
    <property type="protein sequence ID" value="MBB5336796.1"/>
    <property type="molecule type" value="Genomic_DNA"/>
</dbReference>
<comment type="subcellular location">
    <subcellularLocation>
        <location evidence="1">Membrane</location>
        <topology evidence="1">Multi-pass membrane protein</topology>
    </subcellularLocation>
</comment>
<dbReference type="Proteomes" id="UP000559117">
    <property type="component" value="Unassembled WGS sequence"/>
</dbReference>
<feature type="transmembrane region" description="Helical" evidence="6">
    <location>
        <begin position="329"/>
        <end position="348"/>
    </location>
</feature>
<evidence type="ECO:0000256" key="3">
    <source>
        <dbReference type="ARBA" id="ARBA00022692"/>
    </source>
</evidence>
<sequence length="477" mass="51460">MAHSESSTGKNLFLRGLICIVIGLIIWFSPIPAGVNVTAWHLLAIFAATIAGFILQPLPIGATAVIACTALVLFHVLKPGEALAGFSNTTIWLIVSAFMFAEGFIKTGLGKRIAYKLLSRFGSSTLRVAYVMSAADFIIAPFTPSNTARGGGIIFPIVRSICSAIGSEPGQEQNKRTGAFLIFSAYCAVITSACIFLTGASNNALAASLSQTLFHVTISWTDWFLACIVPGIILSIFTPWLLYKLINPELKATPKTRQLAIDNLKEMGPMSTAEKILCVIFIAALLLWATSCIHGINSAFIALLGLSAMLVTRILTWDDVLNQKGAWDVLMWMGVLVNMAAYLAKLGLMKALAVHISSNMCNISWLMMLIILSIIYVYLHYALASNSAHIMALFGAFSTILIAAGATALGVLIIFGVLANSCSFLTHYGCGVTPIFFGAGYMPQGQWWKIGFIVSTLHIIVWLAIGLPWMNLIGFFK</sequence>
<evidence type="ECO:0000313" key="8">
    <source>
        <dbReference type="Proteomes" id="UP000559117"/>
    </source>
</evidence>
<dbReference type="Pfam" id="PF00939">
    <property type="entry name" value="Na_sulph_symp"/>
    <property type="match status" value="1"/>
</dbReference>
<feature type="transmembrane region" description="Helical" evidence="6">
    <location>
        <begin position="425"/>
        <end position="444"/>
    </location>
</feature>
<evidence type="ECO:0000256" key="1">
    <source>
        <dbReference type="ARBA" id="ARBA00004141"/>
    </source>
</evidence>
<feature type="transmembrane region" description="Helical" evidence="6">
    <location>
        <begin position="276"/>
        <end position="309"/>
    </location>
</feature>
<dbReference type="PANTHER" id="PTHR42826">
    <property type="entry name" value="DICARBOXYLATE TRANSPORTER 2.1, CHLOROPLASTIC"/>
    <property type="match status" value="1"/>
</dbReference>
<feature type="transmembrane region" description="Helical" evidence="6">
    <location>
        <begin position="60"/>
        <end position="77"/>
    </location>
</feature>
<evidence type="ECO:0000256" key="4">
    <source>
        <dbReference type="ARBA" id="ARBA00022989"/>
    </source>
</evidence>
<dbReference type="AlphaFoldDB" id="A0A840UI51"/>